<evidence type="ECO:0000313" key="4">
    <source>
        <dbReference type="Proteomes" id="UP001151760"/>
    </source>
</evidence>
<feature type="compositionally biased region" description="Polar residues" evidence="2">
    <location>
        <begin position="219"/>
        <end position="240"/>
    </location>
</feature>
<dbReference type="EMBL" id="BQNB010016225">
    <property type="protein sequence ID" value="GJT49293.1"/>
    <property type="molecule type" value="Genomic_DNA"/>
</dbReference>
<evidence type="ECO:0000313" key="3">
    <source>
        <dbReference type="EMBL" id="GJT49293.1"/>
    </source>
</evidence>
<protein>
    <recommendedName>
        <fullName evidence="5">Xylulose kinase-1</fullName>
    </recommendedName>
</protein>
<accession>A0ABQ5EED6</accession>
<sequence>MSSLKFADSHNMIVFLSKPTKSEGFEKIVDFLNANPIKYALTVNPTIYTSCIEQFWATVKAKTVNGEVQLQALVDGKKVIITESIVRRDLHWKMLKVLVCLHNATNFEEELTKIRGGKFLMYPSLEQEFLNKQLKKKWVKVQQFPLIPITHPPLLNHQQVNPKILKTRRPKRKDTEVPQPSGPTTNVADEAVNEEMDDSLERDETTATSLDAEQDKGNINKTQSKATLNEPSSIETSSGSGPMRQDTIRDTIAQTGFENVSKTSNDLLLAGVNTPRSDEDSIKLKELMEFCTKCNKEFLTWRTQRLLKLRTRIESSEDKGLGEEDASKQGRIDDIDANETFTWSMFTEMKICLGFGKCKDPRLQVKVQDKGKGIMVEEPLKMKKKDQISFDEQEAKRLQAEFDEDERLAREKDEANVALTEEWDNVQAMIDADYQMAQQMQA</sequence>
<keyword evidence="4" id="KW-1185">Reference proteome</keyword>
<comment type="caution">
    <text evidence="3">The sequence shown here is derived from an EMBL/GenBank/DDBJ whole genome shotgun (WGS) entry which is preliminary data.</text>
</comment>
<gene>
    <name evidence="3" type="ORF">Tco_0975450</name>
</gene>
<proteinExistence type="predicted"/>
<keyword evidence="1" id="KW-0175">Coiled coil</keyword>
<organism evidence="3 4">
    <name type="scientific">Tanacetum coccineum</name>
    <dbReference type="NCBI Taxonomy" id="301880"/>
    <lineage>
        <taxon>Eukaryota</taxon>
        <taxon>Viridiplantae</taxon>
        <taxon>Streptophyta</taxon>
        <taxon>Embryophyta</taxon>
        <taxon>Tracheophyta</taxon>
        <taxon>Spermatophyta</taxon>
        <taxon>Magnoliopsida</taxon>
        <taxon>eudicotyledons</taxon>
        <taxon>Gunneridae</taxon>
        <taxon>Pentapetalae</taxon>
        <taxon>asterids</taxon>
        <taxon>campanulids</taxon>
        <taxon>Asterales</taxon>
        <taxon>Asteraceae</taxon>
        <taxon>Asteroideae</taxon>
        <taxon>Anthemideae</taxon>
        <taxon>Anthemidinae</taxon>
        <taxon>Tanacetum</taxon>
    </lineage>
</organism>
<name>A0ABQ5EED6_9ASTR</name>
<evidence type="ECO:0000256" key="1">
    <source>
        <dbReference type="SAM" id="Coils"/>
    </source>
</evidence>
<feature type="compositionally biased region" description="Acidic residues" evidence="2">
    <location>
        <begin position="191"/>
        <end position="201"/>
    </location>
</feature>
<evidence type="ECO:0008006" key="5">
    <source>
        <dbReference type="Google" id="ProtNLM"/>
    </source>
</evidence>
<reference evidence="3" key="1">
    <citation type="journal article" date="2022" name="Int. J. Mol. Sci.">
        <title>Draft Genome of Tanacetum Coccineum: Genomic Comparison of Closely Related Tanacetum-Family Plants.</title>
        <authorList>
            <person name="Yamashiro T."/>
            <person name="Shiraishi A."/>
            <person name="Nakayama K."/>
            <person name="Satake H."/>
        </authorList>
    </citation>
    <scope>NUCLEOTIDE SEQUENCE</scope>
</reference>
<feature type="region of interest" description="Disordered" evidence="2">
    <location>
        <begin position="158"/>
        <end position="245"/>
    </location>
</feature>
<reference evidence="3" key="2">
    <citation type="submission" date="2022-01" db="EMBL/GenBank/DDBJ databases">
        <authorList>
            <person name="Yamashiro T."/>
            <person name="Shiraishi A."/>
            <person name="Satake H."/>
            <person name="Nakayama K."/>
        </authorList>
    </citation>
    <scope>NUCLEOTIDE SEQUENCE</scope>
</reference>
<dbReference type="Proteomes" id="UP001151760">
    <property type="component" value="Unassembled WGS sequence"/>
</dbReference>
<evidence type="ECO:0000256" key="2">
    <source>
        <dbReference type="SAM" id="MobiDB-lite"/>
    </source>
</evidence>
<feature type="coiled-coil region" evidence="1">
    <location>
        <begin position="381"/>
        <end position="415"/>
    </location>
</feature>